<sequence>MILIVSKYLTPNGFRGITLFPFVVIRNHFDADNPVLINHEKIHLRQQLELLILPFFILYTLDYLIQLLRFKDKNKAYRNVFFEREAYSNERNRGYLKTRSFWAWRKYFIGNSH</sequence>
<dbReference type="Proteomes" id="UP000245449">
    <property type="component" value="Unassembled WGS sequence"/>
</dbReference>
<gene>
    <name evidence="1" type="ORF">DB895_11005</name>
</gene>
<accession>A0A2U1JH04</accession>
<evidence type="ECO:0008006" key="3">
    <source>
        <dbReference type="Google" id="ProtNLM"/>
    </source>
</evidence>
<evidence type="ECO:0000313" key="2">
    <source>
        <dbReference type="Proteomes" id="UP000245449"/>
    </source>
</evidence>
<dbReference type="AlphaFoldDB" id="A0A2U1JH04"/>
<keyword evidence="2" id="KW-1185">Reference proteome</keyword>
<proteinExistence type="predicted"/>
<protein>
    <recommendedName>
        <fullName evidence="3">DUF4157 domain-containing protein</fullName>
    </recommendedName>
</protein>
<dbReference type="EMBL" id="QCZI01000014">
    <property type="protein sequence ID" value="PWA04440.1"/>
    <property type="molecule type" value="Genomic_DNA"/>
</dbReference>
<evidence type="ECO:0000313" key="1">
    <source>
        <dbReference type="EMBL" id="PWA04440.1"/>
    </source>
</evidence>
<reference evidence="1 2" key="1">
    <citation type="submission" date="2018-04" db="EMBL/GenBank/DDBJ databases">
        <title>Flavobacterium sp. nov., isolated from glacier ice.</title>
        <authorList>
            <person name="Liu Q."/>
            <person name="Xin Y.-H."/>
        </authorList>
    </citation>
    <scope>NUCLEOTIDE SEQUENCE [LARGE SCALE GENOMIC DNA]</scope>
    <source>
        <strain evidence="1 2">RB1R5</strain>
    </source>
</reference>
<name>A0A2U1JH04_9FLAO</name>
<comment type="caution">
    <text evidence="1">The sequence shown here is derived from an EMBL/GenBank/DDBJ whole genome shotgun (WGS) entry which is preliminary data.</text>
</comment>
<dbReference type="OrthoDB" id="1027344at2"/>
<dbReference type="RefSeq" id="WP_116725417.1">
    <property type="nucleotide sequence ID" value="NZ_QCZI01000014.1"/>
</dbReference>
<organism evidence="1 2">
    <name type="scientific">Flavobacterium psychrotolerans</name>
    <dbReference type="NCBI Taxonomy" id="2169410"/>
    <lineage>
        <taxon>Bacteria</taxon>
        <taxon>Pseudomonadati</taxon>
        <taxon>Bacteroidota</taxon>
        <taxon>Flavobacteriia</taxon>
        <taxon>Flavobacteriales</taxon>
        <taxon>Flavobacteriaceae</taxon>
        <taxon>Flavobacterium</taxon>
    </lineage>
</organism>